<sequence length="134" mass="14408">MRTNKSITLYHYDGESERFSRVYFPRASVHKAVLAAVSEGGLVMDSLVKIRIPIAGKAGLNSSTAGLNSGTAASDSATDIFYNDGADSVEVDVGDYVFIGKSEFSKPDRACCHKVLGFSHNLRGANPHVRIEAK</sequence>
<dbReference type="Proteomes" id="UP000611762">
    <property type="component" value="Unassembled WGS sequence"/>
</dbReference>
<comment type="caution">
    <text evidence="1">The sequence shown here is derived from an EMBL/GenBank/DDBJ whole genome shotgun (WGS) entry which is preliminary data.</text>
</comment>
<evidence type="ECO:0000313" key="2">
    <source>
        <dbReference type="Proteomes" id="UP000611762"/>
    </source>
</evidence>
<dbReference type="RefSeq" id="WP_249311308.1">
    <property type="nucleotide sequence ID" value="NZ_JACRSU010000001.1"/>
</dbReference>
<reference evidence="1" key="1">
    <citation type="submission" date="2020-08" db="EMBL/GenBank/DDBJ databases">
        <title>Genome public.</title>
        <authorList>
            <person name="Liu C."/>
            <person name="Sun Q."/>
        </authorList>
    </citation>
    <scope>NUCLEOTIDE SEQUENCE</scope>
    <source>
        <strain evidence="1">H8</strain>
    </source>
</reference>
<organism evidence="1 2">
    <name type="scientific">Congzhengia minquanensis</name>
    <dbReference type="NCBI Taxonomy" id="2763657"/>
    <lineage>
        <taxon>Bacteria</taxon>
        <taxon>Bacillati</taxon>
        <taxon>Bacillota</taxon>
        <taxon>Clostridia</taxon>
        <taxon>Eubacteriales</taxon>
        <taxon>Oscillospiraceae</taxon>
        <taxon>Congzhengia</taxon>
    </lineage>
</organism>
<proteinExistence type="predicted"/>
<evidence type="ECO:0000313" key="1">
    <source>
        <dbReference type="EMBL" id="MBC8540192.1"/>
    </source>
</evidence>
<dbReference type="EMBL" id="JACRSU010000001">
    <property type="protein sequence ID" value="MBC8540192.1"/>
    <property type="molecule type" value="Genomic_DNA"/>
</dbReference>
<keyword evidence="2" id="KW-1185">Reference proteome</keyword>
<accession>A0A926DM02</accession>
<protein>
    <submittedName>
        <fullName evidence="1">Uncharacterized protein</fullName>
    </submittedName>
</protein>
<dbReference type="AlphaFoldDB" id="A0A926DM02"/>
<name>A0A926DM02_9FIRM</name>
<gene>
    <name evidence="1" type="ORF">H8698_04290</name>
</gene>